<dbReference type="GO" id="GO:0006281">
    <property type="term" value="P:DNA repair"/>
    <property type="evidence" value="ECO:0007669"/>
    <property type="project" value="TreeGrafter"/>
</dbReference>
<name>A0A948RW34_UNCEI</name>
<dbReference type="SUPFAM" id="SSF56784">
    <property type="entry name" value="HAD-like"/>
    <property type="match status" value="1"/>
</dbReference>
<dbReference type="Gene3D" id="3.40.50.1000">
    <property type="entry name" value="HAD superfamily/HAD-like"/>
    <property type="match status" value="1"/>
</dbReference>
<dbReference type="InterPro" id="IPR041492">
    <property type="entry name" value="HAD_2"/>
</dbReference>
<reference evidence="1" key="1">
    <citation type="submission" date="2021-05" db="EMBL/GenBank/DDBJ databases">
        <title>Energy efficiency and biological interactions define the core microbiome of deep oligotrophic groundwater.</title>
        <authorList>
            <person name="Mehrshad M."/>
            <person name="Lopez-Fernandez M."/>
            <person name="Bell E."/>
            <person name="Bernier-Latmani R."/>
            <person name="Bertilsson S."/>
            <person name="Dopson M."/>
        </authorList>
    </citation>
    <scope>NUCLEOTIDE SEQUENCE</scope>
    <source>
        <strain evidence="1">Modern_marine.mb.64</strain>
    </source>
</reference>
<dbReference type="SFLD" id="SFLDS00003">
    <property type="entry name" value="Haloacid_Dehalogenase"/>
    <property type="match status" value="1"/>
</dbReference>
<proteinExistence type="predicted"/>
<evidence type="ECO:0000313" key="1">
    <source>
        <dbReference type="EMBL" id="MBU2692105.1"/>
    </source>
</evidence>
<dbReference type="InterPro" id="IPR023214">
    <property type="entry name" value="HAD_sf"/>
</dbReference>
<gene>
    <name evidence="1" type="ORF">KJ970_14385</name>
</gene>
<comment type="caution">
    <text evidence="1">The sequence shown here is derived from an EMBL/GenBank/DDBJ whole genome shotgun (WGS) entry which is preliminary data.</text>
</comment>
<dbReference type="PANTHER" id="PTHR43434:SF1">
    <property type="entry name" value="PHOSPHOGLYCOLATE PHOSPHATASE"/>
    <property type="match status" value="1"/>
</dbReference>
<sequence length="244" mass="26755">MNRPVDPSIRPPIRGIIFDLDGTLVDSRRDIVSGVNRMRMERGLPALPENWVASHIGWGARNLVARCLLPRGSSTPSPLPDPHKPTDLEIDTALSDFRRHYDDCLLETTVPFPGIRELLAEGMHREVVMTVVSNKPERFCRKILAGLGLSDPFAWIAGSDTFAEKKPSPLPLLEMFKRMNVAPAEGVMTGDGSTDFDAARSAGCPIFMVTWGLSSLENIRKLNPDRIAAGADQLAAFLWGPGSI</sequence>
<keyword evidence="1" id="KW-0378">Hydrolase</keyword>
<accession>A0A948RW34</accession>
<dbReference type="Proteomes" id="UP000777784">
    <property type="component" value="Unassembled WGS sequence"/>
</dbReference>
<organism evidence="1 2">
    <name type="scientific">Eiseniibacteriota bacterium</name>
    <dbReference type="NCBI Taxonomy" id="2212470"/>
    <lineage>
        <taxon>Bacteria</taxon>
        <taxon>Candidatus Eiseniibacteriota</taxon>
    </lineage>
</organism>
<evidence type="ECO:0000313" key="2">
    <source>
        <dbReference type="Proteomes" id="UP000777784"/>
    </source>
</evidence>
<dbReference type="InterPro" id="IPR050155">
    <property type="entry name" value="HAD-like_hydrolase_sf"/>
</dbReference>
<dbReference type="EMBL" id="JAHJDP010000084">
    <property type="protein sequence ID" value="MBU2692105.1"/>
    <property type="molecule type" value="Genomic_DNA"/>
</dbReference>
<dbReference type="InterPro" id="IPR023198">
    <property type="entry name" value="PGP-like_dom2"/>
</dbReference>
<dbReference type="GO" id="GO:0008967">
    <property type="term" value="F:phosphoglycolate phosphatase activity"/>
    <property type="evidence" value="ECO:0007669"/>
    <property type="project" value="TreeGrafter"/>
</dbReference>
<dbReference type="SFLD" id="SFLDG01129">
    <property type="entry name" value="C1.5:_HAD__Beta-PGM__Phosphata"/>
    <property type="match status" value="1"/>
</dbReference>
<dbReference type="PANTHER" id="PTHR43434">
    <property type="entry name" value="PHOSPHOGLYCOLATE PHOSPHATASE"/>
    <property type="match status" value="1"/>
</dbReference>
<dbReference type="GO" id="GO:0005829">
    <property type="term" value="C:cytosol"/>
    <property type="evidence" value="ECO:0007669"/>
    <property type="project" value="TreeGrafter"/>
</dbReference>
<protein>
    <submittedName>
        <fullName evidence="1">HAD hydrolase-like protein</fullName>
    </submittedName>
</protein>
<dbReference type="AlphaFoldDB" id="A0A948RW34"/>
<dbReference type="InterPro" id="IPR036412">
    <property type="entry name" value="HAD-like_sf"/>
</dbReference>
<dbReference type="Gene3D" id="1.10.150.240">
    <property type="entry name" value="Putative phosphatase, domain 2"/>
    <property type="match status" value="1"/>
</dbReference>
<dbReference type="Pfam" id="PF13419">
    <property type="entry name" value="HAD_2"/>
    <property type="match status" value="1"/>
</dbReference>
<dbReference type="FunFam" id="3.40.50.1000:FF:000022">
    <property type="entry name" value="Phosphoglycolate phosphatase"/>
    <property type="match status" value="1"/>
</dbReference>